<dbReference type="EMBL" id="MU117993">
    <property type="protein sequence ID" value="KAF9649796.1"/>
    <property type="molecule type" value="Genomic_DNA"/>
</dbReference>
<protein>
    <submittedName>
        <fullName evidence="1">Uncharacterized protein</fullName>
    </submittedName>
</protein>
<evidence type="ECO:0000313" key="1">
    <source>
        <dbReference type="EMBL" id="KAF9649796.1"/>
    </source>
</evidence>
<name>A0ACB6ZK67_THEGA</name>
<dbReference type="Proteomes" id="UP000886501">
    <property type="component" value="Unassembled WGS sequence"/>
</dbReference>
<proteinExistence type="predicted"/>
<reference evidence="1" key="2">
    <citation type="journal article" date="2020" name="Nat. Commun.">
        <title>Large-scale genome sequencing of mycorrhizal fungi provides insights into the early evolution of symbiotic traits.</title>
        <authorList>
            <person name="Miyauchi S."/>
            <person name="Kiss E."/>
            <person name="Kuo A."/>
            <person name="Drula E."/>
            <person name="Kohler A."/>
            <person name="Sanchez-Garcia M."/>
            <person name="Morin E."/>
            <person name="Andreopoulos B."/>
            <person name="Barry K.W."/>
            <person name="Bonito G."/>
            <person name="Buee M."/>
            <person name="Carver A."/>
            <person name="Chen C."/>
            <person name="Cichocki N."/>
            <person name="Clum A."/>
            <person name="Culley D."/>
            <person name="Crous P.W."/>
            <person name="Fauchery L."/>
            <person name="Girlanda M."/>
            <person name="Hayes R.D."/>
            <person name="Keri Z."/>
            <person name="LaButti K."/>
            <person name="Lipzen A."/>
            <person name="Lombard V."/>
            <person name="Magnuson J."/>
            <person name="Maillard F."/>
            <person name="Murat C."/>
            <person name="Nolan M."/>
            <person name="Ohm R.A."/>
            <person name="Pangilinan J."/>
            <person name="Pereira M.F."/>
            <person name="Perotto S."/>
            <person name="Peter M."/>
            <person name="Pfister S."/>
            <person name="Riley R."/>
            <person name="Sitrit Y."/>
            <person name="Stielow J.B."/>
            <person name="Szollosi G."/>
            <person name="Zifcakova L."/>
            <person name="Stursova M."/>
            <person name="Spatafora J.W."/>
            <person name="Tedersoo L."/>
            <person name="Vaario L.M."/>
            <person name="Yamada A."/>
            <person name="Yan M."/>
            <person name="Wang P."/>
            <person name="Xu J."/>
            <person name="Bruns T."/>
            <person name="Baldrian P."/>
            <person name="Vilgalys R."/>
            <person name="Dunand C."/>
            <person name="Henrissat B."/>
            <person name="Grigoriev I.V."/>
            <person name="Hibbett D."/>
            <person name="Nagy L.G."/>
            <person name="Martin F.M."/>
        </authorList>
    </citation>
    <scope>NUCLEOTIDE SEQUENCE</scope>
    <source>
        <strain evidence="1">P2</strain>
    </source>
</reference>
<keyword evidence="2" id="KW-1185">Reference proteome</keyword>
<sequence length="647" mass="71735">MAQPATSTGSISSFVGEALDGHGIERYTRAKLLGYIPDSRSICPSPTGAMIGMDLTYSLWSAYGNWIPGMKPLTQQAVTKIMKANLACHVLSLLRVWNPSPDSQPSSGSSTTPTFTGSHVRLILVSTLQNPTNAWFSHKAFEGNLIVKPTNGTIFVFNPQSGQLILKWKTVEEVAGLPESECWILSEFICSTSPTLSSRIVSSSFPPSSYDSKRRNKGLRPLLISVELKTESSDMAKIATPDPPVSLGSFLASTSDNFRLFGLQQGKYDHRFSLSIKLAQEMVSGLWARNSLARLPERCISPAEPFGGKDDFDVLGTHVTYIALDSELPLAWHTEKNVYVVDLEGQNRKEVTSGKQGATHPPVFSNYGTKVAWAELAEDEYGSDHAVLVVYNLKKDESYKLTPCWDRSPASISFSKDNKRIYSTAGSDARVKAFVVPVPASKPSSDKRLASPSNPYWWPSLVISELFHEAQRHLHSICKPSCLSSQLTMFTEELKEKPLDAREEFYFDGAERKIQGRILRQKGYSEDDRKKWASLLLIYVVLGALGKMGGRRDGIRMCLLNRDTSPSLLTHPVRPPLKKVSRIPSRKIEEASRLSIFEMDGNISSIAIFGLIGTVTEDVPRIQSNPDSEFRFKALVCRDGVWIFLDV</sequence>
<reference evidence="1" key="1">
    <citation type="submission" date="2019-10" db="EMBL/GenBank/DDBJ databases">
        <authorList>
            <consortium name="DOE Joint Genome Institute"/>
            <person name="Kuo A."/>
            <person name="Miyauchi S."/>
            <person name="Kiss E."/>
            <person name="Drula E."/>
            <person name="Kohler A."/>
            <person name="Sanchez-Garcia M."/>
            <person name="Andreopoulos B."/>
            <person name="Barry K.W."/>
            <person name="Bonito G."/>
            <person name="Buee M."/>
            <person name="Carver A."/>
            <person name="Chen C."/>
            <person name="Cichocki N."/>
            <person name="Clum A."/>
            <person name="Culley D."/>
            <person name="Crous P.W."/>
            <person name="Fauchery L."/>
            <person name="Girlanda M."/>
            <person name="Hayes R."/>
            <person name="Keri Z."/>
            <person name="Labutti K."/>
            <person name="Lipzen A."/>
            <person name="Lombard V."/>
            <person name="Magnuson J."/>
            <person name="Maillard F."/>
            <person name="Morin E."/>
            <person name="Murat C."/>
            <person name="Nolan M."/>
            <person name="Ohm R."/>
            <person name="Pangilinan J."/>
            <person name="Pereira M."/>
            <person name="Perotto S."/>
            <person name="Peter M."/>
            <person name="Riley R."/>
            <person name="Sitrit Y."/>
            <person name="Stielow B."/>
            <person name="Szollosi G."/>
            <person name="Zifcakova L."/>
            <person name="Stursova M."/>
            <person name="Spatafora J.W."/>
            <person name="Tedersoo L."/>
            <person name="Vaario L.-M."/>
            <person name="Yamada A."/>
            <person name="Yan M."/>
            <person name="Wang P."/>
            <person name="Xu J."/>
            <person name="Bruns T."/>
            <person name="Baldrian P."/>
            <person name="Vilgalys R."/>
            <person name="Henrissat B."/>
            <person name="Grigoriev I.V."/>
            <person name="Hibbett D."/>
            <person name="Nagy L.G."/>
            <person name="Martin F.M."/>
        </authorList>
    </citation>
    <scope>NUCLEOTIDE SEQUENCE</scope>
    <source>
        <strain evidence="1">P2</strain>
    </source>
</reference>
<gene>
    <name evidence="1" type="ORF">BDM02DRAFT_3186012</name>
</gene>
<accession>A0ACB6ZK67</accession>
<evidence type="ECO:0000313" key="2">
    <source>
        <dbReference type="Proteomes" id="UP000886501"/>
    </source>
</evidence>
<comment type="caution">
    <text evidence="1">The sequence shown here is derived from an EMBL/GenBank/DDBJ whole genome shotgun (WGS) entry which is preliminary data.</text>
</comment>
<organism evidence="1 2">
    <name type="scientific">Thelephora ganbajun</name>
    <name type="common">Ganba fungus</name>
    <dbReference type="NCBI Taxonomy" id="370292"/>
    <lineage>
        <taxon>Eukaryota</taxon>
        <taxon>Fungi</taxon>
        <taxon>Dikarya</taxon>
        <taxon>Basidiomycota</taxon>
        <taxon>Agaricomycotina</taxon>
        <taxon>Agaricomycetes</taxon>
        <taxon>Thelephorales</taxon>
        <taxon>Thelephoraceae</taxon>
        <taxon>Thelephora</taxon>
    </lineage>
</organism>